<name>A0ABD5M7S4_9EURY</name>
<feature type="modified residue" description="4-aspartylphosphate" evidence="2">
    <location>
        <position position="53"/>
    </location>
</feature>
<dbReference type="PANTHER" id="PTHR44591:SF3">
    <property type="entry name" value="RESPONSE REGULATORY DOMAIN-CONTAINING PROTEIN"/>
    <property type="match status" value="1"/>
</dbReference>
<dbReference type="Gene3D" id="3.40.50.2300">
    <property type="match status" value="1"/>
</dbReference>
<feature type="coiled-coil region" evidence="3">
    <location>
        <begin position="145"/>
        <end position="172"/>
    </location>
</feature>
<reference evidence="5 6" key="1">
    <citation type="submission" date="2024-08" db="EMBL/GenBank/DDBJ databases">
        <title>Halobellus sp. MBLA0158 whole genome sequence.</title>
        <authorList>
            <person name="Hwang C.Y."/>
            <person name="Cho E.-S."/>
            <person name="Seo M.-J."/>
        </authorList>
    </citation>
    <scope>NUCLEOTIDE SEQUENCE [LARGE SCALE GENOMIC DNA]</scope>
    <source>
        <strain evidence="5 6">MBLA0158</strain>
    </source>
</reference>
<dbReference type="Pfam" id="PF00072">
    <property type="entry name" value="Response_reg"/>
    <property type="match status" value="1"/>
</dbReference>
<dbReference type="InterPro" id="IPR013971">
    <property type="entry name" value="HalX_domain"/>
</dbReference>
<dbReference type="EMBL" id="JBGNYA010000001">
    <property type="protein sequence ID" value="MFA1609970.1"/>
    <property type="molecule type" value="Genomic_DNA"/>
</dbReference>
<dbReference type="PROSITE" id="PS50110">
    <property type="entry name" value="RESPONSE_REGULATORY"/>
    <property type="match status" value="1"/>
</dbReference>
<dbReference type="CDD" id="cd17574">
    <property type="entry name" value="REC_OmpR"/>
    <property type="match status" value="1"/>
</dbReference>
<keyword evidence="3" id="KW-0175">Coiled coil</keyword>
<organism evidence="5 6">
    <name type="scientific">Halobellus rubicundus</name>
    <dbReference type="NCBI Taxonomy" id="2996466"/>
    <lineage>
        <taxon>Archaea</taxon>
        <taxon>Methanobacteriati</taxon>
        <taxon>Methanobacteriota</taxon>
        <taxon>Stenosarchaea group</taxon>
        <taxon>Halobacteria</taxon>
        <taxon>Halobacteriales</taxon>
        <taxon>Haloferacaceae</taxon>
        <taxon>Halobellus</taxon>
    </lineage>
</organism>
<evidence type="ECO:0000313" key="5">
    <source>
        <dbReference type="EMBL" id="MFA1609970.1"/>
    </source>
</evidence>
<comment type="caution">
    <text evidence="5">The sequence shown here is derived from an EMBL/GenBank/DDBJ whole genome shotgun (WGS) entry which is preliminary data.</text>
</comment>
<keyword evidence="6" id="KW-1185">Reference proteome</keyword>
<evidence type="ECO:0000256" key="2">
    <source>
        <dbReference type="PROSITE-ProRule" id="PRU00169"/>
    </source>
</evidence>
<dbReference type="SMART" id="SM00448">
    <property type="entry name" value="REC"/>
    <property type="match status" value="1"/>
</dbReference>
<accession>A0ABD5M7S4</accession>
<keyword evidence="1 2" id="KW-0597">Phosphoprotein</keyword>
<evidence type="ECO:0000256" key="3">
    <source>
        <dbReference type="SAM" id="Coils"/>
    </source>
</evidence>
<dbReference type="AlphaFoldDB" id="A0ABD5M7S4"/>
<sequence>MADRPNVLIVDDERDLADLYAAWLADDYAVETAYDGETAIERVDESVDVVLLDRRMPGMSGDEVLQKVRAEFPECAIAMITAVDPDFDILEMGFDAYITKPVEESQLGDVIDRLLRRSEYTETLREFFMRLSQREALLAELPKSELESDERFQSLEAEIQELRAESESHMEELSGDDFEALFYRLDA</sequence>
<dbReference type="InterPro" id="IPR001789">
    <property type="entry name" value="Sig_transdc_resp-reg_receiver"/>
</dbReference>
<protein>
    <submittedName>
        <fullName evidence="5">Response regulator</fullName>
    </submittedName>
</protein>
<dbReference type="InterPro" id="IPR011006">
    <property type="entry name" value="CheY-like_superfamily"/>
</dbReference>
<feature type="domain" description="Response regulatory" evidence="4">
    <location>
        <begin position="6"/>
        <end position="115"/>
    </location>
</feature>
<dbReference type="Pfam" id="PF08663">
    <property type="entry name" value="HalX"/>
    <property type="match status" value="1"/>
</dbReference>
<evidence type="ECO:0000313" key="6">
    <source>
        <dbReference type="Proteomes" id="UP001570511"/>
    </source>
</evidence>
<proteinExistence type="predicted"/>
<dbReference type="InterPro" id="IPR050595">
    <property type="entry name" value="Bact_response_regulator"/>
</dbReference>
<dbReference type="PANTHER" id="PTHR44591">
    <property type="entry name" value="STRESS RESPONSE REGULATOR PROTEIN 1"/>
    <property type="match status" value="1"/>
</dbReference>
<evidence type="ECO:0000256" key="1">
    <source>
        <dbReference type="ARBA" id="ARBA00022553"/>
    </source>
</evidence>
<dbReference type="SUPFAM" id="SSF52172">
    <property type="entry name" value="CheY-like"/>
    <property type="match status" value="1"/>
</dbReference>
<dbReference type="Proteomes" id="UP001570511">
    <property type="component" value="Unassembled WGS sequence"/>
</dbReference>
<evidence type="ECO:0000259" key="4">
    <source>
        <dbReference type="PROSITE" id="PS50110"/>
    </source>
</evidence>
<dbReference type="RefSeq" id="WP_372387137.1">
    <property type="nucleotide sequence ID" value="NZ_JBGNYA010000001.1"/>
</dbReference>
<gene>
    <name evidence="5" type="ORF">OS889_02990</name>
</gene>